<organism evidence="2 3">
    <name type="scientific">Pogonophryne albipinna</name>
    <dbReference type="NCBI Taxonomy" id="1090488"/>
    <lineage>
        <taxon>Eukaryota</taxon>
        <taxon>Metazoa</taxon>
        <taxon>Chordata</taxon>
        <taxon>Craniata</taxon>
        <taxon>Vertebrata</taxon>
        <taxon>Euteleostomi</taxon>
        <taxon>Actinopterygii</taxon>
        <taxon>Neopterygii</taxon>
        <taxon>Teleostei</taxon>
        <taxon>Neoteleostei</taxon>
        <taxon>Acanthomorphata</taxon>
        <taxon>Eupercaria</taxon>
        <taxon>Perciformes</taxon>
        <taxon>Notothenioidei</taxon>
        <taxon>Pogonophryne</taxon>
    </lineage>
</organism>
<evidence type="ECO:0000313" key="2">
    <source>
        <dbReference type="EMBL" id="KAJ4931269.1"/>
    </source>
</evidence>
<keyword evidence="3" id="KW-1185">Reference proteome</keyword>
<sequence>MAREKLSVEERRRRNREYQRKRREKLNSDPEKKYAMQVEDRQRKGPDRKGPAKVQCRRQTPPQIVRKIKIF</sequence>
<gene>
    <name evidence="2" type="ORF">JOQ06_025566</name>
</gene>
<evidence type="ECO:0000313" key="3">
    <source>
        <dbReference type="Proteomes" id="UP001219934"/>
    </source>
</evidence>
<protein>
    <submittedName>
        <fullName evidence="2">Uncharacterized protein</fullName>
    </submittedName>
</protein>
<feature type="region of interest" description="Disordered" evidence="1">
    <location>
        <begin position="1"/>
        <end position="71"/>
    </location>
</feature>
<dbReference type="Proteomes" id="UP001219934">
    <property type="component" value="Unassembled WGS sequence"/>
</dbReference>
<evidence type="ECO:0000256" key="1">
    <source>
        <dbReference type="SAM" id="MobiDB-lite"/>
    </source>
</evidence>
<proteinExistence type="predicted"/>
<feature type="compositionally biased region" description="Basic and acidic residues" evidence="1">
    <location>
        <begin position="1"/>
        <end position="18"/>
    </location>
</feature>
<dbReference type="EMBL" id="JAPTMU010000015">
    <property type="protein sequence ID" value="KAJ4931269.1"/>
    <property type="molecule type" value="Genomic_DNA"/>
</dbReference>
<accession>A0AAD6AUI2</accession>
<comment type="caution">
    <text evidence="2">The sequence shown here is derived from an EMBL/GenBank/DDBJ whole genome shotgun (WGS) entry which is preliminary data.</text>
</comment>
<feature type="compositionally biased region" description="Basic and acidic residues" evidence="1">
    <location>
        <begin position="25"/>
        <end position="50"/>
    </location>
</feature>
<reference evidence="2" key="1">
    <citation type="submission" date="2022-11" db="EMBL/GenBank/DDBJ databases">
        <title>Chromosome-level genome of Pogonophryne albipinna.</title>
        <authorList>
            <person name="Jo E."/>
        </authorList>
    </citation>
    <scope>NUCLEOTIDE SEQUENCE</scope>
    <source>
        <strain evidence="2">SGF0006</strain>
        <tissue evidence="2">Muscle</tissue>
    </source>
</reference>
<name>A0AAD6AUI2_9TELE</name>
<dbReference type="AlphaFoldDB" id="A0AAD6AUI2"/>